<dbReference type="CDD" id="cd01310">
    <property type="entry name" value="TatD_DNAse"/>
    <property type="match status" value="1"/>
</dbReference>
<name>A0ABS6EI42_9CLOT</name>
<accession>A0ABS6EI42</accession>
<sequence length="245" mass="28793">MYIDAHNHLDFYGEDLNKALTIINENNIETLACSMDEESYLFSRKLSEKNSLIIPAFGVHPWRAHENYNKLESFEEYIKETSIIGEIGLDFHWVLEKERYSLQLKVLKYFLEEAKKYNKVTNLHTKGAEDEILDLIKKYDLRTPIIHWYSGSLEILKKLLDMGCYFTISVDISYSKLTDEIVKYLPIERILTETDGPTALEWVNGEYGYPSYIKNITKEISAIKRLPEEEVKEVIYNNFKKLIEI</sequence>
<dbReference type="EMBL" id="JAHLQF010000002">
    <property type="protein sequence ID" value="MBU5484670.1"/>
    <property type="molecule type" value="Genomic_DNA"/>
</dbReference>
<dbReference type="PROSITE" id="PS01137">
    <property type="entry name" value="TATD_1"/>
    <property type="match status" value="1"/>
</dbReference>
<evidence type="ECO:0000256" key="1">
    <source>
        <dbReference type="ARBA" id="ARBA00022801"/>
    </source>
</evidence>
<keyword evidence="1 2" id="KW-0378">Hydrolase</keyword>
<dbReference type="Proteomes" id="UP000726170">
    <property type="component" value="Unassembled WGS sequence"/>
</dbReference>
<dbReference type="RefSeq" id="WP_216439132.1">
    <property type="nucleotide sequence ID" value="NZ_JAHLQF010000002.1"/>
</dbReference>
<protein>
    <submittedName>
        <fullName evidence="2">TatD family hydrolase</fullName>
    </submittedName>
</protein>
<dbReference type="InterPro" id="IPR018228">
    <property type="entry name" value="DNase_TatD-rel_CS"/>
</dbReference>
<comment type="caution">
    <text evidence="2">The sequence shown here is derived from an EMBL/GenBank/DDBJ whole genome shotgun (WGS) entry which is preliminary data.</text>
</comment>
<organism evidence="2 3">
    <name type="scientific">Clostridium mobile</name>
    <dbReference type="NCBI Taxonomy" id="2841512"/>
    <lineage>
        <taxon>Bacteria</taxon>
        <taxon>Bacillati</taxon>
        <taxon>Bacillota</taxon>
        <taxon>Clostridia</taxon>
        <taxon>Eubacteriales</taxon>
        <taxon>Clostridiaceae</taxon>
        <taxon>Clostridium</taxon>
    </lineage>
</organism>
<dbReference type="PANTHER" id="PTHR46124:SF2">
    <property type="entry name" value="D-AMINOACYL-TRNA DEACYLASE"/>
    <property type="match status" value="1"/>
</dbReference>
<dbReference type="PANTHER" id="PTHR46124">
    <property type="entry name" value="D-AMINOACYL-TRNA DEACYLASE"/>
    <property type="match status" value="1"/>
</dbReference>
<evidence type="ECO:0000313" key="2">
    <source>
        <dbReference type="EMBL" id="MBU5484670.1"/>
    </source>
</evidence>
<dbReference type="GO" id="GO:0016787">
    <property type="term" value="F:hydrolase activity"/>
    <property type="evidence" value="ECO:0007669"/>
    <property type="project" value="UniProtKB-KW"/>
</dbReference>
<gene>
    <name evidence="2" type="ORF">KQI86_10030</name>
</gene>
<reference evidence="2 3" key="1">
    <citation type="submission" date="2021-06" db="EMBL/GenBank/DDBJ databases">
        <authorList>
            <person name="Sun Q."/>
            <person name="Li D."/>
        </authorList>
    </citation>
    <scope>NUCLEOTIDE SEQUENCE [LARGE SCALE GENOMIC DNA]</scope>
    <source>
        <strain evidence="2 3">MSJ-11</strain>
    </source>
</reference>
<keyword evidence="3" id="KW-1185">Reference proteome</keyword>
<dbReference type="InterPro" id="IPR001130">
    <property type="entry name" value="TatD-like"/>
</dbReference>
<evidence type="ECO:0000313" key="3">
    <source>
        <dbReference type="Proteomes" id="UP000726170"/>
    </source>
</evidence>
<proteinExistence type="predicted"/>
<dbReference type="Pfam" id="PF01026">
    <property type="entry name" value="TatD_DNase"/>
    <property type="match status" value="1"/>
</dbReference>
<dbReference type="PIRSF" id="PIRSF005902">
    <property type="entry name" value="DNase_TatD"/>
    <property type="match status" value="1"/>
</dbReference>